<proteinExistence type="predicted"/>
<dbReference type="Proteomes" id="UP000316621">
    <property type="component" value="Chromosome 11"/>
</dbReference>
<organism evidence="2 3">
    <name type="scientific">Papaver somniferum</name>
    <name type="common">Opium poppy</name>
    <dbReference type="NCBI Taxonomy" id="3469"/>
    <lineage>
        <taxon>Eukaryota</taxon>
        <taxon>Viridiplantae</taxon>
        <taxon>Streptophyta</taxon>
        <taxon>Embryophyta</taxon>
        <taxon>Tracheophyta</taxon>
        <taxon>Spermatophyta</taxon>
        <taxon>Magnoliopsida</taxon>
        <taxon>Ranunculales</taxon>
        <taxon>Papaveraceae</taxon>
        <taxon>Papaveroideae</taxon>
        <taxon>Papaver</taxon>
    </lineage>
</organism>
<dbReference type="PANTHER" id="PTHR13935">
    <property type="entry name" value="ACHAETE-SCUTE TRANSCRIPTION FACTOR-RELATED"/>
    <property type="match status" value="1"/>
</dbReference>
<name>A0A4Y7LCE0_PAPSO</name>
<evidence type="ECO:0000313" key="3">
    <source>
        <dbReference type="Proteomes" id="UP000316621"/>
    </source>
</evidence>
<dbReference type="EMBL" id="CM010725">
    <property type="protein sequence ID" value="RZC82352.1"/>
    <property type="molecule type" value="Genomic_DNA"/>
</dbReference>
<protein>
    <recommendedName>
        <fullName evidence="4">BHLH domain-containing protein</fullName>
    </recommendedName>
</protein>
<dbReference type="GO" id="GO:0000977">
    <property type="term" value="F:RNA polymerase II transcription regulatory region sequence-specific DNA binding"/>
    <property type="evidence" value="ECO:0007669"/>
    <property type="project" value="TreeGrafter"/>
</dbReference>
<dbReference type="InterPro" id="IPR015660">
    <property type="entry name" value="MASH1/Ascl1a-like"/>
</dbReference>
<dbReference type="Gramene" id="RZC82352">
    <property type="protein sequence ID" value="RZC82352"/>
    <property type="gene ID" value="C5167_045138"/>
</dbReference>
<reference evidence="2 3" key="1">
    <citation type="journal article" date="2018" name="Science">
        <title>The opium poppy genome and morphinan production.</title>
        <authorList>
            <person name="Guo L."/>
            <person name="Winzer T."/>
            <person name="Yang X."/>
            <person name="Li Y."/>
            <person name="Ning Z."/>
            <person name="He Z."/>
            <person name="Teodor R."/>
            <person name="Lu Y."/>
            <person name="Bowser T.A."/>
            <person name="Graham I.A."/>
            <person name="Ye K."/>
        </authorList>
    </citation>
    <scope>NUCLEOTIDE SEQUENCE [LARGE SCALE GENOMIC DNA]</scope>
    <source>
        <strain evidence="3">cv. HN1</strain>
        <tissue evidence="2">Leaves</tissue>
    </source>
</reference>
<evidence type="ECO:0000256" key="1">
    <source>
        <dbReference type="SAM" id="MobiDB-lite"/>
    </source>
</evidence>
<keyword evidence="3" id="KW-1185">Reference proteome</keyword>
<gene>
    <name evidence="2" type="ORF">C5167_045138</name>
</gene>
<dbReference type="OMA" id="CHHADAL"/>
<evidence type="ECO:0000313" key="2">
    <source>
        <dbReference type="EMBL" id="RZC82352.1"/>
    </source>
</evidence>
<sequence length="166" mass="18449">MPDDKFYHACIPSGNDISPKTDQLDDAAEYIKELRKRIDDLQRNKNEMNHGGEQEYISTNSISSSCSSSSTSTMTDKNLSGATLPILEVKDFETAMVVLVVTGLNKNFMLYQLITVLEEHGAEVVNASFPTVNDKIFHTIHSQVRCSRLGVDTSKICEGLKKLVYA</sequence>
<feature type="region of interest" description="Disordered" evidence="1">
    <location>
        <begin position="45"/>
        <end position="75"/>
    </location>
</feature>
<dbReference type="GO" id="GO:0000981">
    <property type="term" value="F:DNA-binding transcription factor activity, RNA polymerase II-specific"/>
    <property type="evidence" value="ECO:0007669"/>
    <property type="project" value="TreeGrafter"/>
</dbReference>
<dbReference type="PANTHER" id="PTHR13935:SF46">
    <property type="entry name" value="TRANSCRIPTION FACTOR BHLH167-RELATED"/>
    <property type="match status" value="1"/>
</dbReference>
<evidence type="ECO:0008006" key="4">
    <source>
        <dbReference type="Google" id="ProtNLM"/>
    </source>
</evidence>
<dbReference type="AlphaFoldDB" id="A0A4Y7LCE0"/>
<dbReference type="GO" id="GO:0090575">
    <property type="term" value="C:RNA polymerase II transcription regulator complex"/>
    <property type="evidence" value="ECO:0007669"/>
    <property type="project" value="TreeGrafter"/>
</dbReference>
<accession>A0A4Y7LCE0</accession>
<feature type="compositionally biased region" description="Low complexity" evidence="1">
    <location>
        <begin position="58"/>
        <end position="75"/>
    </location>
</feature>